<feature type="domain" description="N-acetyltransferase" evidence="3">
    <location>
        <begin position="5"/>
        <end position="158"/>
    </location>
</feature>
<sequence length="297" mass="33412">MISFIPMSKLSPEQLVTMWNRGFEGYFSNMTLGVDRFIARAGSEGLSLEHSIAAYDGEEPVGFVMNGFRTIEGKKVAWNGGTGISPSYRGQGHGKLLMQQNVQIYREQGVDIALLEAMSQNEPAIKLYTNTGYHITERLVGLQQTGSLQDVLVQPQAEAEQYSLSKVLPIEVKQVSYYHQMAAWQTQWGSLRDGECLFVTERSGETDEPIGYALFRRNFDAEGNLASIVLFQCEASPDREDAEAIMLAALAQLYMPEQSTCRRIALNLRDSNETLIALLERLGFSRFMEQVHMELRF</sequence>
<dbReference type="PROSITE" id="PS51186">
    <property type="entry name" value="GNAT"/>
    <property type="match status" value="1"/>
</dbReference>
<dbReference type="InterPro" id="IPR000182">
    <property type="entry name" value="GNAT_dom"/>
</dbReference>
<dbReference type="PANTHER" id="PTHR43420:SF51">
    <property type="entry name" value="PEPTIDYL-LYSINE N-ACETYLTRANSFERASE YIAC"/>
    <property type="match status" value="1"/>
</dbReference>
<dbReference type="Pfam" id="PF00583">
    <property type="entry name" value="Acetyltransf_1"/>
    <property type="match status" value="1"/>
</dbReference>
<keyword evidence="4" id="KW-0687">Ribonucleoprotein</keyword>
<comment type="caution">
    <text evidence="4">The sequence shown here is derived from an EMBL/GenBank/DDBJ whole genome shotgun (WGS) entry which is preliminary data.</text>
</comment>
<dbReference type="Gene3D" id="3.40.630.30">
    <property type="match status" value="2"/>
</dbReference>
<dbReference type="AlphaFoldDB" id="A0A3D9SPV3"/>
<evidence type="ECO:0000256" key="2">
    <source>
        <dbReference type="ARBA" id="ARBA00023315"/>
    </source>
</evidence>
<dbReference type="CDD" id="cd04301">
    <property type="entry name" value="NAT_SF"/>
    <property type="match status" value="1"/>
</dbReference>
<evidence type="ECO:0000256" key="1">
    <source>
        <dbReference type="ARBA" id="ARBA00022679"/>
    </source>
</evidence>
<proteinExistence type="predicted"/>
<dbReference type="GO" id="GO:0016747">
    <property type="term" value="F:acyltransferase activity, transferring groups other than amino-acyl groups"/>
    <property type="evidence" value="ECO:0007669"/>
    <property type="project" value="InterPro"/>
</dbReference>
<evidence type="ECO:0000313" key="4">
    <source>
        <dbReference type="EMBL" id="REE94604.1"/>
    </source>
</evidence>
<dbReference type="EMBL" id="QTTN01000001">
    <property type="protein sequence ID" value="REE94604.1"/>
    <property type="molecule type" value="Genomic_DNA"/>
</dbReference>
<keyword evidence="2" id="KW-0012">Acyltransferase</keyword>
<dbReference type="PANTHER" id="PTHR43420">
    <property type="entry name" value="ACETYLTRANSFERASE"/>
    <property type="match status" value="1"/>
</dbReference>
<dbReference type="GO" id="GO:0005840">
    <property type="term" value="C:ribosome"/>
    <property type="evidence" value="ECO:0007669"/>
    <property type="project" value="UniProtKB-KW"/>
</dbReference>
<accession>A0A3D9SPV3</accession>
<dbReference type="SUPFAM" id="SSF55729">
    <property type="entry name" value="Acyl-CoA N-acyltransferases (Nat)"/>
    <property type="match status" value="1"/>
</dbReference>
<dbReference type="InterPro" id="IPR050680">
    <property type="entry name" value="YpeA/RimI_acetyltransf"/>
</dbReference>
<evidence type="ECO:0000313" key="5">
    <source>
        <dbReference type="Proteomes" id="UP000256304"/>
    </source>
</evidence>
<keyword evidence="5" id="KW-1185">Reference proteome</keyword>
<protein>
    <submittedName>
        <fullName evidence="4">Ribosomal protein S18 acetylase RimI-like enzyme</fullName>
    </submittedName>
</protein>
<reference evidence="4 5" key="1">
    <citation type="submission" date="2018-08" db="EMBL/GenBank/DDBJ databases">
        <title>Genomic Encyclopedia of Type Strains, Phase III (KMG-III): the genomes of soil and plant-associated and newly described type strains.</title>
        <authorList>
            <person name="Whitman W."/>
        </authorList>
    </citation>
    <scope>NUCLEOTIDE SEQUENCE [LARGE SCALE GENOMIC DNA]</scope>
    <source>
        <strain evidence="4 5">CGMCC 1.10966</strain>
    </source>
</reference>
<dbReference type="RefSeq" id="WP_116187306.1">
    <property type="nucleotide sequence ID" value="NZ_QTTN01000001.1"/>
</dbReference>
<dbReference type="OrthoDB" id="4228396at2"/>
<gene>
    <name evidence="4" type="ORF">A8990_101400</name>
</gene>
<dbReference type="InterPro" id="IPR016181">
    <property type="entry name" value="Acyl_CoA_acyltransferase"/>
</dbReference>
<evidence type="ECO:0000259" key="3">
    <source>
        <dbReference type="PROSITE" id="PS51186"/>
    </source>
</evidence>
<organism evidence="4 5">
    <name type="scientific">Paenibacillus taihuensis</name>
    <dbReference type="NCBI Taxonomy" id="1156355"/>
    <lineage>
        <taxon>Bacteria</taxon>
        <taxon>Bacillati</taxon>
        <taxon>Bacillota</taxon>
        <taxon>Bacilli</taxon>
        <taxon>Bacillales</taxon>
        <taxon>Paenibacillaceae</taxon>
        <taxon>Paenibacillus</taxon>
    </lineage>
</organism>
<name>A0A3D9SPV3_9BACL</name>
<dbReference type="Proteomes" id="UP000256304">
    <property type="component" value="Unassembled WGS sequence"/>
</dbReference>
<keyword evidence="1" id="KW-0808">Transferase</keyword>
<keyword evidence="4" id="KW-0689">Ribosomal protein</keyword>